<dbReference type="EMBL" id="CM010628">
    <property type="protein sequence ID" value="RID78555.1"/>
    <property type="molecule type" value="Genomic_DNA"/>
</dbReference>
<gene>
    <name evidence="2" type="ORF">BRARA_A01368</name>
</gene>
<name>A0A398ALJ9_BRACM</name>
<evidence type="ECO:0000256" key="1">
    <source>
        <dbReference type="SAM" id="MobiDB-lite"/>
    </source>
</evidence>
<dbReference type="Proteomes" id="UP000264353">
    <property type="component" value="Chromosome A1"/>
</dbReference>
<feature type="region of interest" description="Disordered" evidence="1">
    <location>
        <begin position="1"/>
        <end position="23"/>
    </location>
</feature>
<protein>
    <submittedName>
        <fullName evidence="2">Uncharacterized protein</fullName>
    </submittedName>
</protein>
<evidence type="ECO:0000313" key="2">
    <source>
        <dbReference type="EMBL" id="RID78555.1"/>
    </source>
</evidence>
<dbReference type="AlphaFoldDB" id="A0A398ALJ9"/>
<organism evidence="2 3">
    <name type="scientific">Brassica campestris</name>
    <name type="common">Field mustard</name>
    <dbReference type="NCBI Taxonomy" id="3711"/>
    <lineage>
        <taxon>Eukaryota</taxon>
        <taxon>Viridiplantae</taxon>
        <taxon>Streptophyta</taxon>
        <taxon>Embryophyta</taxon>
        <taxon>Tracheophyta</taxon>
        <taxon>Spermatophyta</taxon>
        <taxon>Magnoliopsida</taxon>
        <taxon>eudicotyledons</taxon>
        <taxon>Gunneridae</taxon>
        <taxon>Pentapetalae</taxon>
        <taxon>rosids</taxon>
        <taxon>malvids</taxon>
        <taxon>Brassicales</taxon>
        <taxon>Brassicaceae</taxon>
        <taxon>Brassiceae</taxon>
        <taxon>Brassica</taxon>
    </lineage>
</organism>
<sequence length="45" mass="4571">MAGTARTLIPTATNNDADSPTWGDLKLSTPPLCAVEVASLGHSSC</sequence>
<evidence type="ECO:0000313" key="3">
    <source>
        <dbReference type="Proteomes" id="UP000264353"/>
    </source>
</evidence>
<proteinExistence type="predicted"/>
<accession>A0A398ALJ9</accession>
<reference evidence="2 3" key="1">
    <citation type="submission" date="2018-06" db="EMBL/GenBank/DDBJ databases">
        <title>WGS assembly of Brassica rapa FPsc.</title>
        <authorList>
            <person name="Bowman J."/>
            <person name="Kohchi T."/>
            <person name="Yamato K."/>
            <person name="Jenkins J."/>
            <person name="Shu S."/>
            <person name="Ishizaki K."/>
            <person name="Yamaoka S."/>
            <person name="Nishihama R."/>
            <person name="Nakamura Y."/>
            <person name="Berger F."/>
            <person name="Adam C."/>
            <person name="Aki S."/>
            <person name="Althoff F."/>
            <person name="Araki T."/>
            <person name="Arteaga-Vazquez M."/>
            <person name="Balasubrmanian S."/>
            <person name="Bauer D."/>
            <person name="Boehm C."/>
            <person name="Briginshaw L."/>
            <person name="Caballero-Perez J."/>
            <person name="Catarino B."/>
            <person name="Chen F."/>
            <person name="Chiyoda S."/>
            <person name="Chovatia M."/>
            <person name="Davies K."/>
            <person name="Delmans M."/>
            <person name="Demura T."/>
            <person name="Dierschke T."/>
            <person name="Dolan L."/>
            <person name="Dorantes-Acosta A."/>
            <person name="Eklund D."/>
            <person name="Florent S."/>
            <person name="Flores-Sandoval E."/>
            <person name="Fujiyama A."/>
            <person name="Fukuzawa H."/>
            <person name="Galik B."/>
            <person name="Grimanelli D."/>
            <person name="Grimwood J."/>
            <person name="Grossniklaus U."/>
            <person name="Hamada T."/>
            <person name="Haseloff J."/>
            <person name="Hetherington A."/>
            <person name="Higo A."/>
            <person name="Hirakawa Y."/>
            <person name="Hundley H."/>
            <person name="Ikeda Y."/>
            <person name="Inoue K."/>
            <person name="Inoue S."/>
            <person name="Ishida S."/>
            <person name="Jia Q."/>
            <person name="Kakita M."/>
            <person name="Kanazawa T."/>
            <person name="Kawai Y."/>
            <person name="Kawashima T."/>
            <person name="Kennedy M."/>
            <person name="Kinose K."/>
            <person name="Kinoshita T."/>
            <person name="Kohara Y."/>
            <person name="Koide E."/>
            <person name="Komatsu K."/>
            <person name="Kopischke S."/>
            <person name="Kubo M."/>
            <person name="Kyozuka J."/>
            <person name="Lagercrantz U."/>
            <person name="Lin S."/>
            <person name="Lindquist E."/>
            <person name="Lipzen A."/>
            <person name="Lu C."/>
            <person name="Luna E."/>
            <person name="Martienssen R."/>
            <person name="Minamino N."/>
            <person name="Mizutani M."/>
            <person name="Mizutani M."/>
            <person name="Mochizuki N."/>
            <person name="Monte I."/>
            <person name="Mosher R."/>
            <person name="Nagasaki H."/>
            <person name="Nakagami H."/>
            <person name="Naramoto S."/>
            <person name="Nishitani K."/>
            <person name="Ohtani M."/>
            <person name="Okamoto T."/>
            <person name="Okumura M."/>
            <person name="Phillips J."/>
            <person name="Pollak B."/>
            <person name="Reinders A."/>
            <person name="Roevekamp M."/>
            <person name="Sano R."/>
            <person name="Sawa S."/>
            <person name="Schmid M."/>
            <person name="Shirakawa M."/>
            <person name="Solano R."/>
            <person name="Spunde A."/>
            <person name="Suetsugu N."/>
            <person name="Sugano S."/>
            <person name="Sugiyama A."/>
            <person name="Sun R."/>
            <person name="Suzuki Y."/>
            <person name="Takenaka M."/>
            <person name="Takezawa D."/>
            <person name="Tomogane H."/>
            <person name="Tsuzuki M."/>
            <person name="Ueda T."/>
            <person name="Umeda M."/>
            <person name="Ward J."/>
            <person name="Watanabe Y."/>
            <person name="Yazaki K."/>
            <person name="Yokoyama R."/>
            <person name="Yoshitake Y."/>
            <person name="Yotsui I."/>
            <person name="Zachgo S."/>
            <person name="Schmutz J."/>
        </authorList>
    </citation>
    <scope>NUCLEOTIDE SEQUENCE [LARGE SCALE GENOMIC DNA]</scope>
    <source>
        <strain evidence="3">cv. B-3</strain>
    </source>
</reference>